<name>A0AAD5W8Q6_9POAL</name>
<dbReference type="Pfam" id="PF23598">
    <property type="entry name" value="LRR_14"/>
    <property type="match status" value="1"/>
</dbReference>
<dbReference type="InterPro" id="IPR041118">
    <property type="entry name" value="Rx_N"/>
</dbReference>
<dbReference type="Pfam" id="PF25019">
    <property type="entry name" value="LRR_R13L1-DRL21"/>
    <property type="match status" value="1"/>
</dbReference>
<dbReference type="SUPFAM" id="SSF52058">
    <property type="entry name" value="L domain-like"/>
    <property type="match status" value="2"/>
</dbReference>
<feature type="domain" description="Disease resistance R13L4/SHOC-2-like LRR" evidence="10">
    <location>
        <begin position="696"/>
        <end position="783"/>
    </location>
</feature>
<dbReference type="InterPro" id="IPR055414">
    <property type="entry name" value="LRR_R13L4/SHOC2-like"/>
</dbReference>
<dbReference type="SMART" id="SM00369">
    <property type="entry name" value="LRR_TYP"/>
    <property type="match status" value="6"/>
</dbReference>
<comment type="similarity">
    <text evidence="1">Belongs to the disease resistance NB-LRR family.</text>
</comment>
<keyword evidence="13" id="KW-1185">Reference proteome</keyword>
<dbReference type="InterPro" id="IPR042197">
    <property type="entry name" value="Apaf_helical"/>
</dbReference>
<dbReference type="GO" id="GO:0005524">
    <property type="term" value="F:ATP binding"/>
    <property type="evidence" value="ECO:0007669"/>
    <property type="project" value="UniProtKB-KW"/>
</dbReference>
<dbReference type="InterPro" id="IPR058922">
    <property type="entry name" value="WHD_DRP"/>
</dbReference>
<feature type="domain" description="R13L1/DRL21-like LRR repeat region" evidence="11">
    <location>
        <begin position="885"/>
        <end position="1019"/>
    </location>
</feature>
<evidence type="ECO:0000259" key="8">
    <source>
        <dbReference type="Pfam" id="PF18052"/>
    </source>
</evidence>
<evidence type="ECO:0000256" key="4">
    <source>
        <dbReference type="ARBA" id="ARBA00022741"/>
    </source>
</evidence>
<dbReference type="Gene3D" id="1.10.10.10">
    <property type="entry name" value="Winged helix-like DNA-binding domain superfamily/Winged helix DNA-binding domain"/>
    <property type="match status" value="1"/>
</dbReference>
<evidence type="ECO:0000313" key="12">
    <source>
        <dbReference type="EMBL" id="KAJ3684310.1"/>
    </source>
</evidence>
<reference evidence="12 13" key="1">
    <citation type="journal article" date="2022" name="Cell">
        <title>Repeat-based holocentromeres influence genome architecture and karyotype evolution.</title>
        <authorList>
            <person name="Hofstatter P.G."/>
            <person name="Thangavel G."/>
            <person name="Lux T."/>
            <person name="Neumann P."/>
            <person name="Vondrak T."/>
            <person name="Novak P."/>
            <person name="Zhang M."/>
            <person name="Costa L."/>
            <person name="Castellani M."/>
            <person name="Scott A."/>
            <person name="Toegelov H."/>
            <person name="Fuchs J."/>
            <person name="Mata-Sucre Y."/>
            <person name="Dias Y."/>
            <person name="Vanzela A.L.L."/>
            <person name="Huettel B."/>
            <person name="Almeida C.C.S."/>
            <person name="Simkova H."/>
            <person name="Souza G."/>
            <person name="Pedrosa-Harand A."/>
            <person name="Macas J."/>
            <person name="Mayer K.F.X."/>
            <person name="Houben A."/>
            <person name="Marques A."/>
        </authorList>
    </citation>
    <scope>NUCLEOTIDE SEQUENCE [LARGE SCALE GENOMIC DNA]</scope>
    <source>
        <strain evidence="12">RhyTen1mFocal</strain>
    </source>
</reference>
<dbReference type="InterPro" id="IPR002182">
    <property type="entry name" value="NB-ARC"/>
</dbReference>
<feature type="domain" description="NB-ARC" evidence="7">
    <location>
        <begin position="178"/>
        <end position="346"/>
    </location>
</feature>
<evidence type="ECO:0000256" key="2">
    <source>
        <dbReference type="ARBA" id="ARBA00022614"/>
    </source>
</evidence>
<dbReference type="GO" id="GO:0051707">
    <property type="term" value="P:response to other organism"/>
    <property type="evidence" value="ECO:0007669"/>
    <property type="project" value="UniProtKB-ARBA"/>
</dbReference>
<gene>
    <name evidence="12" type="ORF">LUZ61_013474</name>
</gene>
<evidence type="ECO:0000256" key="5">
    <source>
        <dbReference type="ARBA" id="ARBA00022821"/>
    </source>
</evidence>
<dbReference type="Gene3D" id="1.20.5.4130">
    <property type="match status" value="1"/>
</dbReference>
<dbReference type="InterPro" id="IPR032675">
    <property type="entry name" value="LRR_dom_sf"/>
</dbReference>
<dbReference type="GO" id="GO:0043531">
    <property type="term" value="F:ADP binding"/>
    <property type="evidence" value="ECO:0007669"/>
    <property type="project" value="InterPro"/>
</dbReference>
<dbReference type="Pfam" id="PF18052">
    <property type="entry name" value="Rx_N"/>
    <property type="match status" value="1"/>
</dbReference>
<dbReference type="Gene3D" id="3.80.10.10">
    <property type="entry name" value="Ribonuclease Inhibitor"/>
    <property type="match status" value="3"/>
</dbReference>
<dbReference type="FunFam" id="3.40.50.300:FF:001091">
    <property type="entry name" value="Probable disease resistance protein At1g61300"/>
    <property type="match status" value="1"/>
</dbReference>
<dbReference type="InterPro" id="IPR036388">
    <property type="entry name" value="WH-like_DNA-bd_sf"/>
</dbReference>
<evidence type="ECO:0000256" key="1">
    <source>
        <dbReference type="ARBA" id="ARBA00008894"/>
    </source>
</evidence>
<dbReference type="EMBL" id="JAMRDG010000002">
    <property type="protein sequence ID" value="KAJ3684310.1"/>
    <property type="molecule type" value="Genomic_DNA"/>
</dbReference>
<evidence type="ECO:0000256" key="3">
    <source>
        <dbReference type="ARBA" id="ARBA00022737"/>
    </source>
</evidence>
<keyword evidence="6" id="KW-0067">ATP-binding</keyword>
<keyword evidence="4" id="KW-0547">Nucleotide-binding</keyword>
<keyword evidence="3" id="KW-0677">Repeat</keyword>
<comment type="caution">
    <text evidence="12">The sequence shown here is derived from an EMBL/GenBank/DDBJ whole genome shotgun (WGS) entry which is preliminary data.</text>
</comment>
<evidence type="ECO:0000259" key="7">
    <source>
        <dbReference type="Pfam" id="PF00931"/>
    </source>
</evidence>
<dbReference type="Pfam" id="PF23559">
    <property type="entry name" value="WHD_DRP"/>
    <property type="match status" value="1"/>
</dbReference>
<keyword evidence="5" id="KW-0611">Plant defense</keyword>
<feature type="domain" description="Disease resistance N-terminal" evidence="8">
    <location>
        <begin position="11"/>
        <end position="95"/>
    </location>
</feature>
<evidence type="ECO:0000259" key="11">
    <source>
        <dbReference type="Pfam" id="PF25019"/>
    </source>
</evidence>
<protein>
    <submittedName>
        <fullName evidence="12">Uncharacterized protein</fullName>
    </submittedName>
</protein>
<dbReference type="InterPro" id="IPR027417">
    <property type="entry name" value="P-loop_NTPase"/>
</dbReference>
<evidence type="ECO:0000256" key="6">
    <source>
        <dbReference type="ARBA" id="ARBA00022840"/>
    </source>
</evidence>
<feature type="domain" description="Disease resistance protein winged helix" evidence="9">
    <location>
        <begin position="429"/>
        <end position="496"/>
    </location>
</feature>
<dbReference type="InterPro" id="IPR056789">
    <property type="entry name" value="LRR_R13L1-DRL21"/>
</dbReference>
<dbReference type="PANTHER" id="PTHR36766">
    <property type="entry name" value="PLANT BROAD-SPECTRUM MILDEW RESISTANCE PROTEIN RPW8"/>
    <property type="match status" value="1"/>
</dbReference>
<sequence>MAGTIAVSTLIKIVGEKLGSELLKEFSSLWGVKNDLEALESAISTIRDVLDDAEQYFQENKPVYNWLMKLKEVVYDADDLLDKIYLEAEREKSKSYGKTSKVGNFISNANPLKPLKFKLVNKIKSINKRLDAVVAEKEKYILGLDKLIVESRKTYIQKRVTNSIIDKDSILGRDDERENIICQLKKIDGNENVSIISIIGLGGLGKTTLAQLAYNEDELKEYFNLKIWVYVSQDFNIGNIVTAMMDSVSKGECKLQNPSNLAEELQKYLNGKRFLIVLDDIWNENQDEWEKLKVILKCGAIGSKIIATTRSMKVSRIMECTSTIELKGLSEEMSLTLFKQKAFNKSEREPNSQILKIAKEIMRKCGGVPLALKALGSTMRSKKSFKEWLDTRDSEIWEIDSASPVMASLRLSYSNFSSQLKECFTYCSILPKGQHIYKDELINQWIAHTRSMACMEVYKGNEYFDQLVQVSFLQNVDQDSYCGGSCNMHDLVHDLAQSIAGQRFLIINDTKTVENKVESCKYMSLVDFEGKMKPTKIKKVRALHIKGGDPNMIGIISKAQSMRSLFIEIIKIDTLPGHISKLIHLRYICISGCKLTLIPDDICALWNLQTLSLMWCEMITYLPESIGKLISLRTLKLNLNNLKCLPESVGNLQNLRVMNLSHCYNLEKVPVSIGNLISLECLNLSFCRSLKCLPESVGNLQNIRVMNLGWCQNIEEVPVSIGNLISLECLDLSKCGCLKCLPESVGNLQNLCVMNLHYCDNLEEVPASIGNLVSLEILNLSDCRKLKYLPESIGNLLNLYDMNLKNSGIETLPSGICELSNLVSLNIIVNQKIDLPVCLGNMKKLKYLHISTLPLNGMPIGISKLTDMRVLNSFHVSGENKYASISELEHFNFLSEKLIISGLENLNNPREAIQANLKEKKNLDHLGLIWYIGADFLNERFGHWFSVLEALQPPSSIKTLDLQCYPGAEYPNWMMVLSENNTAKFPHLTSLTLSHFKQCSSLPSLAGLFQLKYLKLEGMPYLTNYSGHFPSLVELQLWEMPNLEEVTTMNLDTENFYKPAFPRLSKLVISCCPKVRIQPRLPSSVLELKLYKSNEELLGVEFFNGESSSEMCSQPLGIRELTISQMETELVLLKHFSSLTRLQFENCEHNCLPESMLYLSSLRELEICYCKGLHALPEWLGELKSLEELVIWRIPLITCLPESMKNMSSLRKLTFVHCEGLRVLPEWFGELKSLKSLIIDETPLTCLPKSMKQLTALEFLSIEECPELERRCEREKGEDWHLISHIPRVHIW</sequence>
<accession>A0AAD5W8Q6</accession>
<evidence type="ECO:0000259" key="10">
    <source>
        <dbReference type="Pfam" id="PF23598"/>
    </source>
</evidence>
<dbReference type="Pfam" id="PF00931">
    <property type="entry name" value="NB-ARC"/>
    <property type="match status" value="1"/>
</dbReference>
<dbReference type="InterPro" id="IPR003591">
    <property type="entry name" value="Leu-rich_rpt_typical-subtyp"/>
</dbReference>
<proteinExistence type="inferred from homology"/>
<dbReference type="SUPFAM" id="SSF52047">
    <property type="entry name" value="RNI-like"/>
    <property type="match status" value="1"/>
</dbReference>
<dbReference type="PRINTS" id="PR00364">
    <property type="entry name" value="DISEASERSIST"/>
</dbReference>
<dbReference type="InterPro" id="IPR038005">
    <property type="entry name" value="RX-like_CC"/>
</dbReference>
<keyword evidence="2" id="KW-0433">Leucine-rich repeat</keyword>
<dbReference type="PANTHER" id="PTHR36766:SF40">
    <property type="entry name" value="DISEASE RESISTANCE PROTEIN RGA3"/>
    <property type="match status" value="1"/>
</dbReference>
<dbReference type="Gene3D" id="3.40.50.300">
    <property type="entry name" value="P-loop containing nucleotide triphosphate hydrolases"/>
    <property type="match status" value="1"/>
</dbReference>
<dbReference type="CDD" id="cd14798">
    <property type="entry name" value="RX-CC_like"/>
    <property type="match status" value="1"/>
</dbReference>
<evidence type="ECO:0000313" key="13">
    <source>
        <dbReference type="Proteomes" id="UP001210211"/>
    </source>
</evidence>
<dbReference type="Gene3D" id="1.10.8.430">
    <property type="entry name" value="Helical domain of apoptotic protease-activating factors"/>
    <property type="match status" value="1"/>
</dbReference>
<evidence type="ECO:0000259" key="9">
    <source>
        <dbReference type="Pfam" id="PF23559"/>
    </source>
</evidence>
<organism evidence="12 13">
    <name type="scientific">Rhynchospora tenuis</name>
    <dbReference type="NCBI Taxonomy" id="198213"/>
    <lineage>
        <taxon>Eukaryota</taxon>
        <taxon>Viridiplantae</taxon>
        <taxon>Streptophyta</taxon>
        <taxon>Embryophyta</taxon>
        <taxon>Tracheophyta</taxon>
        <taxon>Spermatophyta</taxon>
        <taxon>Magnoliopsida</taxon>
        <taxon>Liliopsida</taxon>
        <taxon>Poales</taxon>
        <taxon>Cyperaceae</taxon>
        <taxon>Cyperoideae</taxon>
        <taxon>Rhynchosporeae</taxon>
        <taxon>Rhynchospora</taxon>
    </lineage>
</organism>
<dbReference type="Proteomes" id="UP001210211">
    <property type="component" value="Unassembled WGS sequence"/>
</dbReference>
<dbReference type="GO" id="GO:0006952">
    <property type="term" value="P:defense response"/>
    <property type="evidence" value="ECO:0007669"/>
    <property type="project" value="UniProtKB-KW"/>
</dbReference>
<dbReference type="SUPFAM" id="SSF52540">
    <property type="entry name" value="P-loop containing nucleoside triphosphate hydrolases"/>
    <property type="match status" value="1"/>
</dbReference>